<sequence length="441" mass="47046">CTFDPPTTNDCTAVGTYTANDFNFTNPPDTWLWSIEPPVSGVDLTDATLQTCTVTTTDSAVDVSFNLKVIATDSVSTDTANRTTTFEQTRLSAPIYVGPDPNPITVAQNIELGPFETAYLFTGQVDTYSLGGTWPTGIVIDADTGTLSGITLDAATDYPNCLVIATNIAGSGETTPITVTVTENEQAPVFMNGPIPDQTLLINVPIDNRDLRPTYFPTGTSPMTFTVDSGALPTGITLDPQTGWFQGIPSSLDLGDQGFVIVRCTNGAGTDVTNSFTWEVVDEILPVFWAVQPDLITTEVLGVLDGIGDLTEGNTSTRYYEDFEGIWRSFISAVPGYYGGRVVENLCLQSDDLETSWTLNSTTVTAGQTDPDGGATAFRVTATGSFARITQTDLTSVGDTVRGSWWVRRAVGTGGVLMRNGNGQGNYNITGVISSSWQRLA</sequence>
<organism evidence="1">
    <name type="scientific">marine sediment metagenome</name>
    <dbReference type="NCBI Taxonomy" id="412755"/>
    <lineage>
        <taxon>unclassified sequences</taxon>
        <taxon>metagenomes</taxon>
        <taxon>ecological metagenomes</taxon>
    </lineage>
</organism>
<dbReference type="Gene3D" id="2.60.40.10">
    <property type="entry name" value="Immunoglobulins"/>
    <property type="match status" value="2"/>
</dbReference>
<dbReference type="Pfam" id="PF05345">
    <property type="entry name" value="He_PIG"/>
    <property type="match status" value="2"/>
</dbReference>
<dbReference type="SUPFAM" id="SSF49313">
    <property type="entry name" value="Cadherin-like"/>
    <property type="match status" value="2"/>
</dbReference>
<name>X0S5N3_9ZZZZ</name>
<feature type="non-terminal residue" evidence="1">
    <location>
        <position position="1"/>
    </location>
</feature>
<proteinExistence type="predicted"/>
<protein>
    <recommendedName>
        <fullName evidence="2">Dystroglycan-type cadherin-like domain-containing protein</fullName>
    </recommendedName>
</protein>
<dbReference type="GO" id="GO:0005509">
    <property type="term" value="F:calcium ion binding"/>
    <property type="evidence" value="ECO:0007669"/>
    <property type="project" value="InterPro"/>
</dbReference>
<gene>
    <name evidence="1" type="ORF">S01H1_10285</name>
</gene>
<dbReference type="EMBL" id="BARS01005254">
    <property type="protein sequence ID" value="GAF70511.1"/>
    <property type="molecule type" value="Genomic_DNA"/>
</dbReference>
<evidence type="ECO:0008006" key="2">
    <source>
        <dbReference type="Google" id="ProtNLM"/>
    </source>
</evidence>
<reference evidence="1" key="1">
    <citation type="journal article" date="2014" name="Front. Microbiol.">
        <title>High frequency of phylogenetically diverse reductive dehalogenase-homologous genes in deep subseafloor sedimentary metagenomes.</title>
        <authorList>
            <person name="Kawai M."/>
            <person name="Futagami T."/>
            <person name="Toyoda A."/>
            <person name="Takaki Y."/>
            <person name="Nishi S."/>
            <person name="Hori S."/>
            <person name="Arai W."/>
            <person name="Tsubouchi T."/>
            <person name="Morono Y."/>
            <person name="Uchiyama I."/>
            <person name="Ito T."/>
            <person name="Fujiyama A."/>
            <person name="Inagaki F."/>
            <person name="Takami H."/>
        </authorList>
    </citation>
    <scope>NUCLEOTIDE SEQUENCE</scope>
    <source>
        <strain evidence="1">Expedition CK06-06</strain>
    </source>
</reference>
<dbReference type="InterPro" id="IPR015919">
    <property type="entry name" value="Cadherin-like_sf"/>
</dbReference>
<dbReference type="GO" id="GO:0016020">
    <property type="term" value="C:membrane"/>
    <property type="evidence" value="ECO:0007669"/>
    <property type="project" value="InterPro"/>
</dbReference>
<dbReference type="AlphaFoldDB" id="X0S5N3"/>
<accession>X0S5N3</accession>
<dbReference type="InterPro" id="IPR013783">
    <property type="entry name" value="Ig-like_fold"/>
</dbReference>
<comment type="caution">
    <text evidence="1">The sequence shown here is derived from an EMBL/GenBank/DDBJ whole genome shotgun (WGS) entry which is preliminary data.</text>
</comment>
<feature type="non-terminal residue" evidence="1">
    <location>
        <position position="441"/>
    </location>
</feature>
<evidence type="ECO:0000313" key="1">
    <source>
        <dbReference type="EMBL" id="GAF70511.1"/>
    </source>
</evidence>